<dbReference type="PROSITE" id="PS50162">
    <property type="entry name" value="RECA_2"/>
    <property type="match status" value="1"/>
</dbReference>
<dbReference type="Proteomes" id="UP000663865">
    <property type="component" value="Unassembled WGS sequence"/>
</dbReference>
<comment type="caution">
    <text evidence="2">The sequence shown here is derived from an EMBL/GenBank/DDBJ whole genome shotgun (WGS) entry which is preliminary data.</text>
</comment>
<dbReference type="EMBL" id="CAJNYV010001246">
    <property type="protein sequence ID" value="CAF3412260.1"/>
    <property type="molecule type" value="Genomic_DNA"/>
</dbReference>
<evidence type="ECO:0000313" key="5">
    <source>
        <dbReference type="EMBL" id="CAF3465608.1"/>
    </source>
</evidence>
<dbReference type="GO" id="GO:0033063">
    <property type="term" value="C:Rad51B-Rad51C-Rad51D-XRCC2 complex"/>
    <property type="evidence" value="ECO:0007669"/>
    <property type="project" value="InterPro"/>
</dbReference>
<gene>
    <name evidence="6" type="ORF">FME351_LOCUS22158</name>
    <name evidence="2" type="ORF">GRG538_LOCUS3748</name>
    <name evidence="4" type="ORF">KIK155_LOCUS9148</name>
    <name evidence="3" type="ORF">LUA448_LOCUS12026</name>
    <name evidence="5" type="ORF">TIS948_LOCUS32961</name>
</gene>
<dbReference type="GO" id="GO:0003690">
    <property type="term" value="F:double-stranded DNA binding"/>
    <property type="evidence" value="ECO:0007669"/>
    <property type="project" value="TreeGrafter"/>
</dbReference>
<evidence type="ECO:0000313" key="6">
    <source>
        <dbReference type="EMBL" id="CAF3605166.1"/>
    </source>
</evidence>
<reference evidence="2" key="1">
    <citation type="submission" date="2021-02" db="EMBL/GenBank/DDBJ databases">
        <authorList>
            <person name="Nowell W R."/>
        </authorList>
    </citation>
    <scope>NUCLEOTIDE SEQUENCE</scope>
</reference>
<feature type="domain" description="RecA family profile 1" evidence="1">
    <location>
        <begin position="81"/>
        <end position="268"/>
    </location>
</feature>
<dbReference type="EMBL" id="CAJNYT010000136">
    <property type="protein sequence ID" value="CAF3332437.1"/>
    <property type="molecule type" value="Genomic_DNA"/>
</dbReference>
<dbReference type="GO" id="GO:0000400">
    <property type="term" value="F:four-way junction DNA binding"/>
    <property type="evidence" value="ECO:0007669"/>
    <property type="project" value="TreeGrafter"/>
</dbReference>
<accession>A0A817UJY9</accession>
<dbReference type="Proteomes" id="UP000663825">
    <property type="component" value="Unassembled WGS sequence"/>
</dbReference>
<dbReference type="SUPFAM" id="SSF52540">
    <property type="entry name" value="P-loop containing nucleoside triphosphate hydrolases"/>
    <property type="match status" value="1"/>
</dbReference>
<dbReference type="Proteomes" id="UP000663833">
    <property type="component" value="Unassembled WGS sequence"/>
</dbReference>
<dbReference type="GO" id="GO:0005524">
    <property type="term" value="F:ATP binding"/>
    <property type="evidence" value="ECO:0007669"/>
    <property type="project" value="InterPro"/>
</dbReference>
<dbReference type="Proteomes" id="UP000663869">
    <property type="component" value="Unassembled WGS sequence"/>
</dbReference>
<dbReference type="Gene3D" id="3.40.50.300">
    <property type="entry name" value="P-loop containing nucleotide triphosphate hydrolases"/>
    <property type="match status" value="2"/>
</dbReference>
<evidence type="ECO:0000313" key="3">
    <source>
        <dbReference type="EMBL" id="CAF3339616.1"/>
    </source>
</evidence>
<proteinExistence type="predicted"/>
<evidence type="ECO:0000313" key="7">
    <source>
        <dbReference type="Proteomes" id="UP000663872"/>
    </source>
</evidence>
<dbReference type="GO" id="GO:0005657">
    <property type="term" value="C:replication fork"/>
    <property type="evidence" value="ECO:0007669"/>
    <property type="project" value="TreeGrafter"/>
</dbReference>
<dbReference type="GO" id="GO:0140664">
    <property type="term" value="F:ATP-dependent DNA damage sensor activity"/>
    <property type="evidence" value="ECO:0007669"/>
    <property type="project" value="InterPro"/>
</dbReference>
<dbReference type="EMBL" id="CAJNYU010002824">
    <property type="protein sequence ID" value="CAF3605166.1"/>
    <property type="molecule type" value="Genomic_DNA"/>
</dbReference>
<dbReference type="OrthoDB" id="5957327at2759"/>
<dbReference type="PANTHER" id="PTHR46456:SF1">
    <property type="entry name" value="DNA REPAIR PROTEIN RAD51 HOMOLOG 2"/>
    <property type="match status" value="1"/>
</dbReference>
<sequence>MSFISFTSSHFTSLNLIDNHLLERFERAGIKNLIDLSAYTPLELSFKFRLPIFDAEQILEKLFSTLTIQSKNVYDMLIQTSSSYIPTKLPTLNRYLNGGLRRGLLIELCGSWGSGKTQFCLHLTAQCCLLGLHSIYIDTEHTFSSIRLLNMMGNFNSEQEHLLELVRTETAFDSDSLMNILIQIENELEDEFKNNKLDQCPILLIIDSIAAPLRMSTMGYTRDNILLLFTDRAKRLATRYNLLVLAGLCKGIGLSSMQRKTLNVTNQVTTKRRSNVLTEKTDEHERSNTNKTIGNDFYMSVALGKAWSYSVNVRLAISYQGDTRRQLIVGKSIESPGYSISFRILTNGLEEIEENISINTQRKSSKKYIVPKLIQADEMHLIGKQLRP</sequence>
<organism evidence="2 7">
    <name type="scientific">Rotaria socialis</name>
    <dbReference type="NCBI Taxonomy" id="392032"/>
    <lineage>
        <taxon>Eukaryota</taxon>
        <taxon>Metazoa</taxon>
        <taxon>Spiralia</taxon>
        <taxon>Gnathifera</taxon>
        <taxon>Rotifera</taxon>
        <taxon>Eurotatoria</taxon>
        <taxon>Bdelloidea</taxon>
        <taxon>Philodinida</taxon>
        <taxon>Philodinidae</taxon>
        <taxon>Rotaria</taxon>
    </lineage>
</organism>
<dbReference type="InterPro" id="IPR027417">
    <property type="entry name" value="P-loop_NTPase"/>
</dbReference>
<dbReference type="GO" id="GO:0003697">
    <property type="term" value="F:single-stranded DNA binding"/>
    <property type="evidence" value="ECO:0007669"/>
    <property type="project" value="TreeGrafter"/>
</dbReference>
<dbReference type="EMBL" id="CAJNXB010006091">
    <property type="protein sequence ID" value="CAF3465608.1"/>
    <property type="molecule type" value="Genomic_DNA"/>
</dbReference>
<dbReference type="InterPro" id="IPR013632">
    <property type="entry name" value="Rad51_C"/>
</dbReference>
<protein>
    <recommendedName>
        <fullName evidence="1">RecA family profile 1 domain-containing protein</fullName>
    </recommendedName>
</protein>
<evidence type="ECO:0000259" key="1">
    <source>
        <dbReference type="PROSITE" id="PS50162"/>
    </source>
</evidence>
<dbReference type="GO" id="GO:0000724">
    <property type="term" value="P:double-strand break repair via homologous recombination"/>
    <property type="evidence" value="ECO:0007669"/>
    <property type="project" value="InterPro"/>
</dbReference>
<dbReference type="EMBL" id="CAJNYD010001472">
    <property type="protein sequence ID" value="CAF3339616.1"/>
    <property type="molecule type" value="Genomic_DNA"/>
</dbReference>
<dbReference type="InterPro" id="IPR030548">
    <property type="entry name" value="RAD51B"/>
</dbReference>
<name>A0A817UJY9_9BILA</name>
<dbReference type="Proteomes" id="UP000663872">
    <property type="component" value="Unassembled WGS sequence"/>
</dbReference>
<dbReference type="InterPro" id="IPR020588">
    <property type="entry name" value="RecA_ATP-bd"/>
</dbReference>
<evidence type="ECO:0000313" key="4">
    <source>
        <dbReference type="EMBL" id="CAF3412260.1"/>
    </source>
</evidence>
<dbReference type="AlphaFoldDB" id="A0A817UJY9"/>
<evidence type="ECO:0000313" key="2">
    <source>
        <dbReference type="EMBL" id="CAF3332437.1"/>
    </source>
</evidence>
<dbReference type="Pfam" id="PF08423">
    <property type="entry name" value="Rad51"/>
    <property type="match status" value="1"/>
</dbReference>
<dbReference type="PANTHER" id="PTHR46456">
    <property type="entry name" value="DNA REPAIR PROTEIN RAD51 HOMOLOG 2"/>
    <property type="match status" value="1"/>
</dbReference>